<evidence type="ECO:0000259" key="1">
    <source>
        <dbReference type="Pfam" id="PF08346"/>
    </source>
</evidence>
<accession>A0A174CM06</accession>
<gene>
    <name evidence="2" type="ORF">ERS852491_01359</name>
</gene>
<protein>
    <submittedName>
        <fullName evidence="2">Phage anti-repressor protein</fullName>
    </submittedName>
</protein>
<dbReference type="AlphaFoldDB" id="A0A174CM06"/>
<evidence type="ECO:0000313" key="2">
    <source>
        <dbReference type="EMBL" id="CUO12636.1"/>
    </source>
</evidence>
<dbReference type="EMBL" id="CYZU01000009">
    <property type="protein sequence ID" value="CUO12636.1"/>
    <property type="molecule type" value="Genomic_DNA"/>
</dbReference>
<name>A0A174CM06_9FIRM</name>
<organism evidence="2 3">
    <name type="scientific">Faecalicatena contorta</name>
    <dbReference type="NCBI Taxonomy" id="39482"/>
    <lineage>
        <taxon>Bacteria</taxon>
        <taxon>Bacillati</taxon>
        <taxon>Bacillota</taxon>
        <taxon>Clostridia</taxon>
        <taxon>Lachnospirales</taxon>
        <taxon>Lachnospiraceae</taxon>
        <taxon>Faecalicatena</taxon>
    </lineage>
</organism>
<feature type="domain" description="AntA/AntB antirepressor" evidence="1">
    <location>
        <begin position="24"/>
        <end position="79"/>
    </location>
</feature>
<dbReference type="OrthoDB" id="9812611at2"/>
<sequence length="172" mass="19889">MKDKLNRTPIEIALGIDENGMTTAKKLYDYLEMDKSHYSRWVKSNITENQFAEESADYWALATDGERDFNPNPTQDFKLAAIAESSGFQYIGSMQDRHRAVRTESYDRLNRKRPCRLDQRLDRAKGEAAREGATKTQIKDITKLTVIEGDKDFKPVYEAVIREMLVVYKVNI</sequence>
<evidence type="ECO:0000313" key="3">
    <source>
        <dbReference type="Proteomes" id="UP000095544"/>
    </source>
</evidence>
<proteinExistence type="predicted"/>
<dbReference type="Proteomes" id="UP000095544">
    <property type="component" value="Unassembled WGS sequence"/>
</dbReference>
<reference evidence="2 3" key="1">
    <citation type="submission" date="2015-09" db="EMBL/GenBank/DDBJ databases">
        <authorList>
            <consortium name="Pathogen Informatics"/>
        </authorList>
    </citation>
    <scope>NUCLEOTIDE SEQUENCE [LARGE SCALE GENOMIC DNA]</scope>
    <source>
        <strain evidence="2 3">2789STDY5834876</strain>
    </source>
</reference>
<dbReference type="Pfam" id="PF08346">
    <property type="entry name" value="AntA"/>
    <property type="match status" value="1"/>
</dbReference>
<dbReference type="InterPro" id="IPR013557">
    <property type="entry name" value="AntA/B_antirep"/>
</dbReference>
<dbReference type="RefSeq" id="WP_055152145.1">
    <property type="nucleotide sequence ID" value="NZ_CYZU01000009.1"/>
</dbReference>
<dbReference type="STRING" id="39482.ERS852491_01359"/>